<dbReference type="PANTHER" id="PTHR38439:SF3">
    <property type="entry name" value="COPPER-RESISTANT CUPROPROTEIN COPI"/>
    <property type="match status" value="1"/>
</dbReference>
<organism evidence="5 6">
    <name type="scientific">Litoribrevibacter albus</name>
    <dbReference type="NCBI Taxonomy" id="1473156"/>
    <lineage>
        <taxon>Bacteria</taxon>
        <taxon>Pseudomonadati</taxon>
        <taxon>Pseudomonadota</taxon>
        <taxon>Gammaproteobacteria</taxon>
        <taxon>Oceanospirillales</taxon>
        <taxon>Oceanospirillaceae</taxon>
        <taxon>Litoribrevibacter</taxon>
    </lineage>
</organism>
<dbReference type="GO" id="GO:0009055">
    <property type="term" value="F:electron transfer activity"/>
    <property type="evidence" value="ECO:0007669"/>
    <property type="project" value="InterPro"/>
</dbReference>
<keyword evidence="1" id="KW-0479">Metal-binding</keyword>
<keyword evidence="2" id="KW-0186">Copper</keyword>
<feature type="chain" id="PRO_5041317697" description="Blue (type 1) copper domain-containing protein" evidence="3">
    <location>
        <begin position="24"/>
        <end position="170"/>
    </location>
</feature>
<dbReference type="RefSeq" id="WP_284378900.1">
    <property type="nucleotide sequence ID" value="NZ_BSNM01000003.1"/>
</dbReference>
<evidence type="ECO:0000259" key="4">
    <source>
        <dbReference type="Pfam" id="PF00127"/>
    </source>
</evidence>
<dbReference type="EMBL" id="BSNM01000003">
    <property type="protein sequence ID" value="GLQ30260.1"/>
    <property type="molecule type" value="Genomic_DNA"/>
</dbReference>
<dbReference type="CDD" id="cd04211">
    <property type="entry name" value="Cupredoxin_like_2"/>
    <property type="match status" value="1"/>
</dbReference>
<dbReference type="InterPro" id="IPR050845">
    <property type="entry name" value="Cu-binding_ET"/>
</dbReference>
<gene>
    <name evidence="5" type="ORF">GCM10007876_07380</name>
</gene>
<evidence type="ECO:0000256" key="3">
    <source>
        <dbReference type="SAM" id="SignalP"/>
    </source>
</evidence>
<name>A0AA37S8K0_9GAMM</name>
<dbReference type="InterPro" id="IPR000923">
    <property type="entry name" value="BlueCu_1"/>
</dbReference>
<dbReference type="Proteomes" id="UP001161389">
    <property type="component" value="Unassembled WGS sequence"/>
</dbReference>
<keyword evidence="3" id="KW-0732">Signal</keyword>
<keyword evidence="6" id="KW-1185">Reference proteome</keyword>
<dbReference type="PANTHER" id="PTHR38439">
    <property type="entry name" value="AURACYANIN-B"/>
    <property type="match status" value="1"/>
</dbReference>
<dbReference type="GO" id="GO:0005507">
    <property type="term" value="F:copper ion binding"/>
    <property type="evidence" value="ECO:0007669"/>
    <property type="project" value="InterPro"/>
</dbReference>
<feature type="signal peptide" evidence="3">
    <location>
        <begin position="1"/>
        <end position="23"/>
    </location>
</feature>
<comment type="caution">
    <text evidence="5">The sequence shown here is derived from an EMBL/GenBank/DDBJ whole genome shotgun (WGS) entry which is preliminary data.</text>
</comment>
<protein>
    <recommendedName>
        <fullName evidence="4">Blue (type 1) copper domain-containing protein</fullName>
    </recommendedName>
</protein>
<evidence type="ECO:0000256" key="1">
    <source>
        <dbReference type="ARBA" id="ARBA00022723"/>
    </source>
</evidence>
<evidence type="ECO:0000256" key="2">
    <source>
        <dbReference type="ARBA" id="ARBA00023008"/>
    </source>
</evidence>
<reference evidence="5" key="2">
    <citation type="submission" date="2023-01" db="EMBL/GenBank/DDBJ databases">
        <title>Draft genome sequence of Litoribrevibacter albus strain NBRC 110071.</title>
        <authorList>
            <person name="Sun Q."/>
            <person name="Mori K."/>
        </authorList>
    </citation>
    <scope>NUCLEOTIDE SEQUENCE</scope>
    <source>
        <strain evidence="5">NBRC 110071</strain>
    </source>
</reference>
<evidence type="ECO:0000313" key="6">
    <source>
        <dbReference type="Proteomes" id="UP001161389"/>
    </source>
</evidence>
<dbReference type="InterPro" id="IPR008972">
    <property type="entry name" value="Cupredoxin"/>
</dbReference>
<sequence>MIKKQFTLASLLLISGFSGTVMAGQGHMSQPMSHHDSDDSKYQAANISAVGVKGDPEEVNRTIYMVLSDAMKFAPSKIMVNSGETVRFFISNTGQIPHEFVIGDKKSMQAHAKMMRDMPNMKHDESNMVSLQPGQKSAIVWKFTQAGTVDFACLVPGHLEAGMTGEIMVH</sequence>
<feature type="domain" description="Blue (type 1) copper" evidence="4">
    <location>
        <begin position="68"/>
        <end position="169"/>
    </location>
</feature>
<evidence type="ECO:0000313" key="5">
    <source>
        <dbReference type="EMBL" id="GLQ30260.1"/>
    </source>
</evidence>
<dbReference type="AlphaFoldDB" id="A0AA37S8K0"/>
<dbReference type="Pfam" id="PF00127">
    <property type="entry name" value="Copper-bind"/>
    <property type="match status" value="1"/>
</dbReference>
<dbReference type="SUPFAM" id="SSF49503">
    <property type="entry name" value="Cupredoxins"/>
    <property type="match status" value="1"/>
</dbReference>
<accession>A0AA37S8K0</accession>
<dbReference type="Gene3D" id="2.60.40.420">
    <property type="entry name" value="Cupredoxins - blue copper proteins"/>
    <property type="match status" value="1"/>
</dbReference>
<reference evidence="5" key="1">
    <citation type="journal article" date="2014" name="Int. J. Syst. Evol. Microbiol.">
        <title>Complete genome sequence of Corynebacterium casei LMG S-19264T (=DSM 44701T), isolated from a smear-ripened cheese.</title>
        <authorList>
            <consortium name="US DOE Joint Genome Institute (JGI-PGF)"/>
            <person name="Walter F."/>
            <person name="Albersmeier A."/>
            <person name="Kalinowski J."/>
            <person name="Ruckert C."/>
        </authorList>
    </citation>
    <scope>NUCLEOTIDE SEQUENCE</scope>
    <source>
        <strain evidence="5">NBRC 110071</strain>
    </source>
</reference>
<proteinExistence type="predicted"/>